<evidence type="ECO:0000256" key="2">
    <source>
        <dbReference type="ARBA" id="ARBA00007362"/>
    </source>
</evidence>
<feature type="transmembrane region" description="Helical" evidence="8">
    <location>
        <begin position="126"/>
        <end position="143"/>
    </location>
</feature>
<accession>A0A2R8CAV5</accession>
<name>A0A2R8CAV5_9RHOB</name>
<feature type="transmembrane region" description="Helical" evidence="8">
    <location>
        <begin position="265"/>
        <end position="285"/>
    </location>
</feature>
<sequence>MSQTLSGVLAMITSCVVWGLSPIYYKLLDHVPPAELLSHRTLWAVVFFAVLLVLQGRMGELRQALRGRKQVLLLFVASLMVATNWFCFILSIQIGKTTEASLGYYIFPLMAVLIARFWFAEQLAMGQWLAVVLATLAVVILTWGLGVAPWIALFISTTFALYGAIKKGLPLGPVISVTAEILLVLPLWLMVMGWYHLQGQGSFGTDLTISLLLMVSGPLTAVPLILFSYAARRVALSTLGLLQYINPTLQFLCAVMIFGEPFSQWHAIAFPLIWVALAVFSVSALRQDRASRKAVMVASGVSTQVTKSPSDASANP</sequence>
<feature type="transmembrane region" description="Helical" evidence="8">
    <location>
        <begin position="37"/>
        <end position="59"/>
    </location>
</feature>
<evidence type="ECO:0000256" key="4">
    <source>
        <dbReference type="ARBA" id="ARBA00022475"/>
    </source>
</evidence>
<proteinExistence type="inferred from homology"/>
<dbReference type="NCBIfam" id="TIGR00688">
    <property type="entry name" value="rarD"/>
    <property type="match status" value="1"/>
</dbReference>
<evidence type="ECO:0000256" key="7">
    <source>
        <dbReference type="ARBA" id="ARBA00023136"/>
    </source>
</evidence>
<dbReference type="InterPro" id="IPR000620">
    <property type="entry name" value="EamA_dom"/>
</dbReference>
<evidence type="ECO:0000259" key="9">
    <source>
        <dbReference type="Pfam" id="PF00892"/>
    </source>
</evidence>
<evidence type="ECO:0000256" key="1">
    <source>
        <dbReference type="ARBA" id="ARBA00004651"/>
    </source>
</evidence>
<organism evidence="10 11">
    <name type="scientific">Falsiruegeria mediterranea M17</name>
    <dbReference type="NCBI Taxonomy" id="1200281"/>
    <lineage>
        <taxon>Bacteria</taxon>
        <taxon>Pseudomonadati</taxon>
        <taxon>Pseudomonadota</taxon>
        <taxon>Alphaproteobacteria</taxon>
        <taxon>Rhodobacterales</taxon>
        <taxon>Roseobacteraceae</taxon>
        <taxon>Falsiruegeria</taxon>
    </lineage>
</organism>
<feature type="transmembrane region" description="Helical" evidence="8">
    <location>
        <begin position="7"/>
        <end position="25"/>
    </location>
</feature>
<feature type="domain" description="EamA" evidence="9">
    <location>
        <begin position="6"/>
        <end position="142"/>
    </location>
</feature>
<dbReference type="EMBL" id="ONZG01000007">
    <property type="protein sequence ID" value="SPJ29567.1"/>
    <property type="molecule type" value="Genomic_DNA"/>
</dbReference>
<dbReference type="PANTHER" id="PTHR22911">
    <property type="entry name" value="ACYL-MALONYL CONDENSING ENZYME-RELATED"/>
    <property type="match status" value="1"/>
</dbReference>
<keyword evidence="6 8" id="KW-1133">Transmembrane helix</keyword>
<dbReference type="AlphaFoldDB" id="A0A2R8CAV5"/>
<evidence type="ECO:0000256" key="6">
    <source>
        <dbReference type="ARBA" id="ARBA00022989"/>
    </source>
</evidence>
<protein>
    <recommendedName>
        <fullName evidence="9">EamA domain-containing protein</fullName>
    </recommendedName>
</protein>
<feature type="transmembrane region" description="Helical" evidence="8">
    <location>
        <begin position="100"/>
        <end position="119"/>
    </location>
</feature>
<dbReference type="RefSeq" id="WP_108789034.1">
    <property type="nucleotide sequence ID" value="NZ_ONZG01000007.1"/>
</dbReference>
<dbReference type="SUPFAM" id="SSF103481">
    <property type="entry name" value="Multidrug resistance efflux transporter EmrE"/>
    <property type="match status" value="2"/>
</dbReference>
<dbReference type="Proteomes" id="UP000244898">
    <property type="component" value="Unassembled WGS sequence"/>
</dbReference>
<keyword evidence="5 8" id="KW-0812">Transmembrane</keyword>
<dbReference type="GO" id="GO:0005886">
    <property type="term" value="C:plasma membrane"/>
    <property type="evidence" value="ECO:0007669"/>
    <property type="project" value="UniProtKB-SubCell"/>
</dbReference>
<dbReference type="InterPro" id="IPR037185">
    <property type="entry name" value="EmrE-like"/>
</dbReference>
<evidence type="ECO:0000313" key="10">
    <source>
        <dbReference type="EMBL" id="SPJ29567.1"/>
    </source>
</evidence>
<comment type="similarity">
    <text evidence="2">Belongs to the EamA transporter family.</text>
</comment>
<keyword evidence="11" id="KW-1185">Reference proteome</keyword>
<dbReference type="OrthoDB" id="369870at2"/>
<keyword evidence="4" id="KW-1003">Cell membrane</keyword>
<comment type="subcellular location">
    <subcellularLocation>
        <location evidence="1">Cell membrane</location>
        <topology evidence="1">Multi-pass membrane protein</topology>
    </subcellularLocation>
</comment>
<feature type="transmembrane region" description="Helical" evidence="8">
    <location>
        <begin position="71"/>
        <end position="94"/>
    </location>
</feature>
<feature type="transmembrane region" description="Helical" evidence="8">
    <location>
        <begin position="149"/>
        <end position="165"/>
    </location>
</feature>
<evidence type="ECO:0000256" key="5">
    <source>
        <dbReference type="ARBA" id="ARBA00022692"/>
    </source>
</evidence>
<dbReference type="PANTHER" id="PTHR22911:SF137">
    <property type="entry name" value="SOLUTE CARRIER FAMILY 35 MEMBER G2-RELATED"/>
    <property type="match status" value="1"/>
</dbReference>
<feature type="transmembrane region" description="Helical" evidence="8">
    <location>
        <begin position="241"/>
        <end position="259"/>
    </location>
</feature>
<feature type="transmembrane region" description="Helical" evidence="8">
    <location>
        <begin position="209"/>
        <end position="229"/>
    </location>
</feature>
<feature type="transmembrane region" description="Helical" evidence="8">
    <location>
        <begin position="177"/>
        <end position="197"/>
    </location>
</feature>
<evidence type="ECO:0000313" key="11">
    <source>
        <dbReference type="Proteomes" id="UP000244898"/>
    </source>
</evidence>
<dbReference type="InterPro" id="IPR004626">
    <property type="entry name" value="RarD"/>
</dbReference>
<evidence type="ECO:0000256" key="8">
    <source>
        <dbReference type="SAM" id="Phobius"/>
    </source>
</evidence>
<evidence type="ECO:0000256" key="3">
    <source>
        <dbReference type="ARBA" id="ARBA00022448"/>
    </source>
</evidence>
<reference evidence="11" key="1">
    <citation type="submission" date="2018-03" db="EMBL/GenBank/DDBJ databases">
        <authorList>
            <person name="Rodrigo-Torres L."/>
            <person name="Arahal R. D."/>
            <person name="Lucena T."/>
        </authorList>
    </citation>
    <scope>NUCLEOTIDE SEQUENCE [LARGE SCALE GENOMIC DNA]</scope>
    <source>
        <strain evidence="11">CECT 7615</strain>
    </source>
</reference>
<dbReference type="Pfam" id="PF00892">
    <property type="entry name" value="EamA"/>
    <property type="match status" value="1"/>
</dbReference>
<keyword evidence="3" id="KW-0813">Transport</keyword>
<keyword evidence="7 8" id="KW-0472">Membrane</keyword>
<gene>
    <name evidence="10" type="ORF">TRM7615_03087</name>
</gene>